<gene>
    <name evidence="1" type="ORF">PGLA1383_LOCUS38949</name>
</gene>
<keyword evidence="2" id="KW-1185">Reference proteome</keyword>
<dbReference type="OrthoDB" id="413777at2759"/>
<dbReference type="OMA" id="RFKREGC"/>
<comment type="caution">
    <text evidence="1">The sequence shown here is derived from an EMBL/GenBank/DDBJ whole genome shotgun (WGS) entry which is preliminary data.</text>
</comment>
<organism evidence="1 2">
    <name type="scientific">Polarella glacialis</name>
    <name type="common">Dinoflagellate</name>
    <dbReference type="NCBI Taxonomy" id="89957"/>
    <lineage>
        <taxon>Eukaryota</taxon>
        <taxon>Sar</taxon>
        <taxon>Alveolata</taxon>
        <taxon>Dinophyceae</taxon>
        <taxon>Suessiales</taxon>
        <taxon>Suessiaceae</taxon>
        <taxon>Polarella</taxon>
    </lineage>
</organism>
<protein>
    <submittedName>
        <fullName evidence="1">Uncharacterized protein</fullName>
    </submittedName>
</protein>
<accession>A0A813G546</accession>
<evidence type="ECO:0000313" key="1">
    <source>
        <dbReference type="EMBL" id="CAE8621430.1"/>
    </source>
</evidence>
<proteinExistence type="predicted"/>
<evidence type="ECO:0000313" key="2">
    <source>
        <dbReference type="Proteomes" id="UP000654075"/>
    </source>
</evidence>
<dbReference type="AlphaFoldDB" id="A0A813G546"/>
<dbReference type="Proteomes" id="UP000654075">
    <property type="component" value="Unassembled WGS sequence"/>
</dbReference>
<dbReference type="EMBL" id="CAJNNV010027739">
    <property type="protein sequence ID" value="CAE8621430.1"/>
    <property type="molecule type" value="Genomic_DNA"/>
</dbReference>
<reference evidence="1" key="1">
    <citation type="submission" date="2021-02" db="EMBL/GenBank/DDBJ databases">
        <authorList>
            <person name="Dougan E. K."/>
            <person name="Rhodes N."/>
            <person name="Thang M."/>
            <person name="Chan C."/>
        </authorList>
    </citation>
    <scope>NUCLEOTIDE SEQUENCE</scope>
</reference>
<sequence>MERMGMSPWIEDFKWRATDWHYQFYMGPKARSSIMSNQRVARSIQDVYDRRSHGFVQRLSSEDAKTAGYSHQRTKHMAWTTCLPTVSPMHRTSNPFCPVSPNKTGWREYIEQKDLAALMFHSFEL</sequence>
<name>A0A813G546_POLGL</name>